<evidence type="ECO:0008006" key="3">
    <source>
        <dbReference type="Google" id="ProtNLM"/>
    </source>
</evidence>
<dbReference type="CDD" id="cd00688">
    <property type="entry name" value="ISOPREN_C2_like"/>
    <property type="match status" value="2"/>
</dbReference>
<proteinExistence type="predicted"/>
<organism evidence="1 2">
    <name type="scientific">Thermococcus eurythermalis</name>
    <dbReference type="NCBI Taxonomy" id="1505907"/>
    <lineage>
        <taxon>Archaea</taxon>
        <taxon>Methanobacteriati</taxon>
        <taxon>Methanobacteriota</taxon>
        <taxon>Thermococci</taxon>
        <taxon>Thermococcales</taxon>
        <taxon>Thermococcaceae</taxon>
        <taxon>Thermococcus</taxon>
    </lineage>
</organism>
<dbReference type="RefSeq" id="WP_050002550.1">
    <property type="nucleotide sequence ID" value="NZ_CP008887.1"/>
</dbReference>
<gene>
    <name evidence="1" type="ORF">TEU_04005</name>
</gene>
<evidence type="ECO:0000313" key="1">
    <source>
        <dbReference type="EMBL" id="AIU69569.1"/>
    </source>
</evidence>
<accession>A0A097QSY1</accession>
<dbReference type="Gene3D" id="1.50.10.20">
    <property type="match status" value="3"/>
</dbReference>
<reference evidence="1 2" key="1">
    <citation type="journal article" date="2015" name="Int. J. Syst. Evol. Microbiol.">
        <title>Thermococcus eurythermalis sp. nov., a conditional piezophilic hyperthermophilic archaeon with a wide temperature range isolated from an oil-immersed chimney in the Guaymas Basin.</title>
        <authorList>
            <person name="Zhao W."/>
            <person name="Zeng X."/>
            <person name="Xiao X."/>
        </authorList>
    </citation>
    <scope>NUCLEOTIDE SEQUENCE [LARGE SCALE GENOMIC DNA]</scope>
    <source>
        <strain evidence="1 2">A501</strain>
    </source>
</reference>
<dbReference type="EMBL" id="CP008887">
    <property type="protein sequence ID" value="AIU69569.1"/>
    <property type="molecule type" value="Genomic_DNA"/>
</dbReference>
<dbReference type="GeneID" id="25152598"/>
<dbReference type="SUPFAM" id="SSF48239">
    <property type="entry name" value="Terpenoid cyclases/Protein prenyltransferases"/>
    <property type="match status" value="2"/>
</dbReference>
<dbReference type="InterPro" id="IPR008930">
    <property type="entry name" value="Terpenoid_cyclase/PrenylTrfase"/>
</dbReference>
<dbReference type="Proteomes" id="UP000029980">
    <property type="component" value="Chromosome"/>
</dbReference>
<protein>
    <recommendedName>
        <fullName evidence="3">Squalene cyclase C-terminal domain-containing protein</fullName>
    </recommendedName>
</protein>
<dbReference type="AlphaFoldDB" id="A0A097QSY1"/>
<dbReference type="HOGENOM" id="CLU_372862_0_0_2"/>
<dbReference type="OrthoDB" id="86043at2157"/>
<dbReference type="STRING" id="1505907.TEU_04005"/>
<sequence length="748" mass="80743">MRRTLAIILLMMFLTVPYSTASSVLEGASKVFVGVDSYADSVPLKAYSILALGSMVGKVQNGSLVMASIKNLTESLLALQNPDGGWGHGANQISTPHDTALVILALNSSLTASRASGIETGEDAVVGALIRARGYLLSSFSSPGWGYAAGSAPRFYPTALALWALGTLGFNYSNSLTIKTAADFIAEASSLPPEYQALRLIAFHAIGYPNVTPYLSECHQLLSSGNLNEYQRAILTYAVMLYEPLDFEVGKSLAMLEGLGMRNETYLLANRAMPFMTESNLIATAYAVMAFSSVSDVTSEGHLVNPRAFLYDELISRQNSNGGWPIFTDGLSSAKATYYALLGILSYENPSEDAVRKALAWAEGHLPSAMEEAELRGTITEDYYYTAMILTEFGNLSSEDREELINFTRSLEFSPGLWRGLFAIPQPYETALGLNLLISLGYSGEDIERGAKWLLSVSNAGWGVRLNYFLPATTGKDVPTTVAVLEALSKVVPPEKLVPHAEWLIEQRLPSGVWGYFGRSVNMLGEVSYGVPSVEYTIRAADVLKSLGYDYSEEVLHWTLENALNASVSTADMGLALHFLSRFNLIPPTTLHEVMTALGEGPWYVNYWEGYEPVAKEIASSLSEGVEIKLVEGNMTPGEGNHIIVAPIGRVDVSRYNSVVHVEANGTSVIVDGSEYPLSTSIVIVPGRTHDGYVLMILAGGDAVGGVPVLFTSGMYRYLHGNYMVLTASDSNGDGEIGPEEITLLAVG</sequence>
<evidence type="ECO:0000313" key="2">
    <source>
        <dbReference type="Proteomes" id="UP000029980"/>
    </source>
</evidence>
<dbReference type="KEGG" id="teu:TEU_04005"/>
<name>A0A097QSY1_9EURY</name>
<keyword evidence="2" id="KW-1185">Reference proteome</keyword>